<name>A0ABP8C355_9FLAO</name>
<gene>
    <name evidence="1" type="ORF">GCM10022291_07010</name>
</gene>
<reference evidence="2" key="1">
    <citation type="journal article" date="2019" name="Int. J. Syst. Evol. Microbiol.">
        <title>The Global Catalogue of Microorganisms (GCM) 10K type strain sequencing project: providing services to taxonomists for standard genome sequencing and annotation.</title>
        <authorList>
            <consortium name="The Broad Institute Genomics Platform"/>
            <consortium name="The Broad Institute Genome Sequencing Center for Infectious Disease"/>
            <person name="Wu L."/>
            <person name="Ma J."/>
        </authorList>
    </citation>
    <scope>NUCLEOTIDE SEQUENCE [LARGE SCALE GENOMIC DNA]</scope>
    <source>
        <strain evidence="2">JCM 17630</strain>
    </source>
</reference>
<evidence type="ECO:0000313" key="2">
    <source>
        <dbReference type="Proteomes" id="UP001501496"/>
    </source>
</evidence>
<keyword evidence="2" id="KW-1185">Reference proteome</keyword>
<dbReference type="Proteomes" id="UP001501496">
    <property type="component" value="Unassembled WGS sequence"/>
</dbReference>
<proteinExistence type="predicted"/>
<sequence length="87" mass="9065">MYNSPGLANSSLGNIENSFLGKFNSGNGLGKSKLLNLSFKSGLAGNNGLESNESLGALTAGIAKDLFLLSICAFSPKDINNNVKKEK</sequence>
<evidence type="ECO:0000313" key="1">
    <source>
        <dbReference type="EMBL" id="GAA4232363.1"/>
    </source>
</evidence>
<accession>A0ABP8C355</accession>
<dbReference type="EMBL" id="BAABCA010000001">
    <property type="protein sequence ID" value="GAA4232363.1"/>
    <property type="molecule type" value="Genomic_DNA"/>
</dbReference>
<organism evidence="1 2">
    <name type="scientific">Postechiella marina</name>
    <dbReference type="NCBI Taxonomy" id="943941"/>
    <lineage>
        <taxon>Bacteria</taxon>
        <taxon>Pseudomonadati</taxon>
        <taxon>Bacteroidota</taxon>
        <taxon>Flavobacteriia</taxon>
        <taxon>Flavobacteriales</taxon>
        <taxon>Flavobacteriaceae</taxon>
        <taxon>Postechiella</taxon>
    </lineage>
</organism>
<comment type="caution">
    <text evidence="1">The sequence shown here is derived from an EMBL/GenBank/DDBJ whole genome shotgun (WGS) entry which is preliminary data.</text>
</comment>
<protein>
    <submittedName>
        <fullName evidence="1">Uncharacterized protein</fullName>
    </submittedName>
</protein>